<accession>A0A5C5VGY3</accession>
<dbReference type="PANTHER" id="PTHR42781:SF4">
    <property type="entry name" value="SPERMIDINE_PUTRESCINE IMPORT ATP-BINDING PROTEIN POTA"/>
    <property type="match status" value="1"/>
</dbReference>
<dbReference type="Proteomes" id="UP000316714">
    <property type="component" value="Unassembled WGS sequence"/>
</dbReference>
<dbReference type="InterPro" id="IPR027417">
    <property type="entry name" value="P-loop_NTPase"/>
</dbReference>
<dbReference type="GO" id="GO:0005524">
    <property type="term" value="F:ATP binding"/>
    <property type="evidence" value="ECO:0007669"/>
    <property type="project" value="UniProtKB-KW"/>
</dbReference>
<evidence type="ECO:0000259" key="4">
    <source>
        <dbReference type="PROSITE" id="PS50893"/>
    </source>
</evidence>
<dbReference type="RefSeq" id="WP_146565161.1">
    <property type="nucleotide sequence ID" value="NZ_SIHJ01000001.1"/>
</dbReference>
<dbReference type="InterPro" id="IPR050093">
    <property type="entry name" value="ABC_SmlMolc_Importer"/>
</dbReference>
<feature type="domain" description="ABC transporter" evidence="4">
    <location>
        <begin position="2"/>
        <end position="225"/>
    </location>
</feature>
<dbReference type="InterPro" id="IPR003439">
    <property type="entry name" value="ABC_transporter-like_ATP-bd"/>
</dbReference>
<keyword evidence="1" id="KW-0813">Transport</keyword>
<dbReference type="Pfam" id="PF00005">
    <property type="entry name" value="ABC_tran"/>
    <property type="match status" value="1"/>
</dbReference>
<sequence length="227" mass="24432">MLRLENVCLEAGGFALREVSFEAPRGVYAVLMGPTGSGKTTLLEVICGLRRPDAGTVWNNGRDLTNEPVEHRRIGYVPQDAALFSTMTVRQNLAFPLLVRGRPSSEIDDRVAELARRLGIGPMLSRRAGSLSGGERQRTAIGRALASEPEVLLLDEPLSALDEATRGGVADLLAAVHAELGVTTLHVTHNSREAERLAGVRLQMKRGRLTTVPNGRSSALGHGEVTR</sequence>
<reference evidence="5 6" key="1">
    <citation type="submission" date="2019-02" db="EMBL/GenBank/DDBJ databases">
        <title>Deep-cultivation of Planctomycetes and their phenomic and genomic characterization uncovers novel biology.</title>
        <authorList>
            <person name="Wiegand S."/>
            <person name="Jogler M."/>
            <person name="Boedeker C."/>
            <person name="Pinto D."/>
            <person name="Vollmers J."/>
            <person name="Rivas-Marin E."/>
            <person name="Kohn T."/>
            <person name="Peeters S.H."/>
            <person name="Heuer A."/>
            <person name="Rast P."/>
            <person name="Oberbeckmann S."/>
            <person name="Bunk B."/>
            <person name="Jeske O."/>
            <person name="Meyerdierks A."/>
            <person name="Storesund J.E."/>
            <person name="Kallscheuer N."/>
            <person name="Luecker S."/>
            <person name="Lage O.M."/>
            <person name="Pohl T."/>
            <person name="Merkel B.J."/>
            <person name="Hornburger P."/>
            <person name="Mueller R.-W."/>
            <person name="Bruemmer F."/>
            <person name="Labrenz M."/>
            <person name="Spormann A.M."/>
            <person name="Op Den Camp H."/>
            <person name="Overmann J."/>
            <person name="Amann R."/>
            <person name="Jetten M.S.M."/>
            <person name="Mascher T."/>
            <person name="Medema M.H."/>
            <person name="Devos D.P."/>
            <person name="Kaster A.-K."/>
            <person name="Ovreas L."/>
            <person name="Rohde M."/>
            <person name="Galperin M.Y."/>
            <person name="Jogler C."/>
        </authorList>
    </citation>
    <scope>NUCLEOTIDE SEQUENCE [LARGE SCALE GENOMIC DNA]</scope>
    <source>
        <strain evidence="5 6">KOR34</strain>
    </source>
</reference>
<dbReference type="Gene3D" id="3.40.50.300">
    <property type="entry name" value="P-loop containing nucleotide triphosphate hydrolases"/>
    <property type="match status" value="1"/>
</dbReference>
<dbReference type="PROSITE" id="PS50893">
    <property type="entry name" value="ABC_TRANSPORTER_2"/>
    <property type="match status" value="1"/>
</dbReference>
<dbReference type="OrthoDB" id="9802264at2"/>
<keyword evidence="6" id="KW-1185">Reference proteome</keyword>
<gene>
    <name evidence="5" type="primary">cysA</name>
    <name evidence="5" type="ORF">KOR34_28210</name>
</gene>
<organism evidence="5 6">
    <name type="scientific">Posidoniimonas corsicana</name>
    <dbReference type="NCBI Taxonomy" id="1938618"/>
    <lineage>
        <taxon>Bacteria</taxon>
        <taxon>Pseudomonadati</taxon>
        <taxon>Planctomycetota</taxon>
        <taxon>Planctomycetia</taxon>
        <taxon>Pirellulales</taxon>
        <taxon>Lacipirellulaceae</taxon>
        <taxon>Posidoniimonas</taxon>
    </lineage>
</organism>
<dbReference type="AlphaFoldDB" id="A0A5C5VGY3"/>
<evidence type="ECO:0000256" key="3">
    <source>
        <dbReference type="ARBA" id="ARBA00022840"/>
    </source>
</evidence>
<dbReference type="SUPFAM" id="SSF52540">
    <property type="entry name" value="P-loop containing nucleoside triphosphate hydrolases"/>
    <property type="match status" value="1"/>
</dbReference>
<evidence type="ECO:0000256" key="2">
    <source>
        <dbReference type="ARBA" id="ARBA00022741"/>
    </source>
</evidence>
<keyword evidence="3 5" id="KW-0067">ATP-binding</keyword>
<evidence type="ECO:0000256" key="1">
    <source>
        <dbReference type="ARBA" id="ARBA00022448"/>
    </source>
</evidence>
<comment type="caution">
    <text evidence="5">The sequence shown here is derived from an EMBL/GenBank/DDBJ whole genome shotgun (WGS) entry which is preliminary data.</text>
</comment>
<dbReference type="GO" id="GO:0016887">
    <property type="term" value="F:ATP hydrolysis activity"/>
    <property type="evidence" value="ECO:0007669"/>
    <property type="project" value="InterPro"/>
</dbReference>
<protein>
    <submittedName>
        <fullName evidence="5">Sulfate/thiosulfate import ATP-binding protein CysA</fullName>
    </submittedName>
</protein>
<proteinExistence type="predicted"/>
<dbReference type="EMBL" id="SIHJ01000001">
    <property type="protein sequence ID" value="TWT37856.1"/>
    <property type="molecule type" value="Genomic_DNA"/>
</dbReference>
<dbReference type="SMART" id="SM00382">
    <property type="entry name" value="AAA"/>
    <property type="match status" value="1"/>
</dbReference>
<evidence type="ECO:0000313" key="6">
    <source>
        <dbReference type="Proteomes" id="UP000316714"/>
    </source>
</evidence>
<dbReference type="PANTHER" id="PTHR42781">
    <property type="entry name" value="SPERMIDINE/PUTRESCINE IMPORT ATP-BINDING PROTEIN POTA"/>
    <property type="match status" value="1"/>
</dbReference>
<dbReference type="InterPro" id="IPR003593">
    <property type="entry name" value="AAA+_ATPase"/>
</dbReference>
<evidence type="ECO:0000313" key="5">
    <source>
        <dbReference type="EMBL" id="TWT37856.1"/>
    </source>
</evidence>
<keyword evidence="2" id="KW-0547">Nucleotide-binding</keyword>
<name>A0A5C5VGY3_9BACT</name>